<protein>
    <submittedName>
        <fullName evidence="4">Uncharacterized protein LOC112687466</fullName>
    </submittedName>
</protein>
<keyword evidence="2" id="KW-0040">ANK repeat</keyword>
<dbReference type="Pfam" id="PF02493">
    <property type="entry name" value="MORN"/>
    <property type="match status" value="2"/>
</dbReference>
<dbReference type="InterPro" id="IPR002110">
    <property type="entry name" value="Ankyrin_rpt"/>
</dbReference>
<feature type="repeat" description="ANK" evidence="2">
    <location>
        <begin position="395"/>
        <end position="427"/>
    </location>
</feature>
<dbReference type="InterPro" id="IPR053064">
    <property type="entry name" value="Ankyrin-MYND_domain-protein"/>
</dbReference>
<keyword evidence="3" id="KW-1185">Reference proteome</keyword>
<gene>
    <name evidence="4" type="primary">LOC112687466</name>
</gene>
<dbReference type="GeneID" id="112687466"/>
<keyword evidence="1" id="KW-0677">Repeat</keyword>
<evidence type="ECO:0000256" key="1">
    <source>
        <dbReference type="ARBA" id="ARBA00022737"/>
    </source>
</evidence>
<dbReference type="AlphaFoldDB" id="A0A8B8G043"/>
<dbReference type="PROSITE" id="PS50297">
    <property type="entry name" value="ANK_REP_REGION"/>
    <property type="match status" value="1"/>
</dbReference>
<dbReference type="Gene3D" id="1.25.40.20">
    <property type="entry name" value="Ankyrin repeat-containing domain"/>
    <property type="match status" value="1"/>
</dbReference>
<dbReference type="RefSeq" id="XP_025415971.1">
    <property type="nucleotide sequence ID" value="XM_025560186.1"/>
</dbReference>
<evidence type="ECO:0000256" key="2">
    <source>
        <dbReference type="PROSITE-ProRule" id="PRU00023"/>
    </source>
</evidence>
<dbReference type="InterPro" id="IPR036770">
    <property type="entry name" value="Ankyrin_rpt-contain_sf"/>
</dbReference>
<dbReference type="OrthoDB" id="444338at2759"/>
<dbReference type="SMART" id="SM00698">
    <property type="entry name" value="MORN"/>
    <property type="match status" value="3"/>
</dbReference>
<accession>A0A8B8G043</accession>
<dbReference type="Gene3D" id="2.20.110.10">
    <property type="entry name" value="Histone H3 K4-specific methyltransferase SET7/9 N-terminal domain"/>
    <property type="match status" value="1"/>
</dbReference>
<organism evidence="3 4">
    <name type="scientific">Sipha flava</name>
    <name type="common">yellow sugarcane aphid</name>
    <dbReference type="NCBI Taxonomy" id="143950"/>
    <lineage>
        <taxon>Eukaryota</taxon>
        <taxon>Metazoa</taxon>
        <taxon>Ecdysozoa</taxon>
        <taxon>Arthropoda</taxon>
        <taxon>Hexapoda</taxon>
        <taxon>Insecta</taxon>
        <taxon>Pterygota</taxon>
        <taxon>Neoptera</taxon>
        <taxon>Paraneoptera</taxon>
        <taxon>Hemiptera</taxon>
        <taxon>Sternorrhyncha</taxon>
        <taxon>Aphidomorpha</taxon>
        <taxon>Aphidoidea</taxon>
        <taxon>Aphididae</taxon>
        <taxon>Sipha</taxon>
    </lineage>
</organism>
<name>A0A8B8G043_9HEMI</name>
<dbReference type="SUPFAM" id="SSF82185">
    <property type="entry name" value="Histone H3 K4-specific methyltransferase SET7/9 N-terminal domain"/>
    <property type="match status" value="1"/>
</dbReference>
<sequence>MLIFECYIFFIMDRKEICIIAPKFDSFGENNTNNYITDIIKHNQLTQIYKGPIVKGCYHGQGLMIWIEDNKKQTYEGYFYLNQIHGYGRMVYENGLIFEGLFKDNQCFGPGVMTHPNQCQEVGFWVGSHLLRLSSNLTTNTVPTFNVPDNTSKIKLLQFRDLIDITQAPHSIINVRDNNEKYLNINHSYLHTRHLNSLYFDVQSYDSEFISKSLELNTTINMDNENRFICGYNLNNLVLKNYLKIPKKTTQSKKKCLFNFGIVIDKQFDRLHKDLWTIQIEQDNDNVKATNSEIEFENEKCDDIFTFFVSSKVLAYNNNTLDKMILAHAYQQKFSEKTLLYNVNNIWSGKRSMFMSTHHQELAAVQMLTKFNLTPANILDLVKNYDIDLDVSDSKGNTRLMISSANDQHEIIKFLINLGANLECYNDDGFTPLNLTLMRYICLLNDIKNWTEYLIPNIRLKFKIRNGDQNILIENVQKINFFQPENLPNMMFIENYDEIEESSSTSKYLPLKTKKTKLNLIEDTIMLLINMGAKASTCFTPKKTIHLALLSINPTVLNAVFNSGGSPLYVLSYKEYKLNLLHMAVIMHINCNVVKCVEVLIMHHVDPNSKAIPMLSLLRYELPWKNIATDEASMTPLDILCLKKNNFEINENSIEYEKFENELASILYSVTKKSHSFCGFNPIALAMLTGKLNLTKIFLGKNRRNVNKTISGFGTLLSLLLNPNYNFNLSYKKIIEFLDLLLEANSNTLKSFEVYNEEFKGNIYEYCFMLKESKKLNQHLTNFYEIVKKLENFGRKMLNSIYAKRAKDALINSYRKNKSFTFNKTVMLLWMNFGFEIVKQEIKSGIILRKSPFNFKITENNKFSVEENKKIKGYLLCLQQIKNSKTYCPINLTQEECQVCYECLKHFLKDMESCSSCYFALLCSKNCKKQHKNRNCILQMKKNQIIKMLPSGYLFSSDELIEHKDVKNIQSLFLSSKSLHSSKMQSPSFRKKLNFSILDYTKDYTFPLQKEVFGINHKKKSMKKNFDDGSNLNEINSSFNTYNSNIDTNVSSNSTYKNELANLNKDSFYNKNYSYLDDGKTDGKLIKNKPINKLRISTSFMIKWPHTSLKNNSGIKKKKSQNQKRTLIINNRLKDRIVSIKYKVTRTVGCSRPIFMFINRDSRESATIFRNVRNNEFPYLIFKKYSQVQVQLKINANQ</sequence>
<proteinExistence type="predicted"/>
<reference evidence="4" key="1">
    <citation type="submission" date="2025-08" db="UniProtKB">
        <authorList>
            <consortium name="RefSeq"/>
        </authorList>
    </citation>
    <scope>IDENTIFICATION</scope>
    <source>
        <tissue evidence="4">Whole body</tissue>
    </source>
</reference>
<dbReference type="PANTHER" id="PTHR15897:SF2">
    <property type="entry name" value="ANKYRIN REPEAT AND MYND DOMAIN-CONTAINING PROTEIN 1"/>
    <property type="match status" value="1"/>
</dbReference>
<dbReference type="Proteomes" id="UP000694846">
    <property type="component" value="Unplaced"/>
</dbReference>
<evidence type="ECO:0000313" key="3">
    <source>
        <dbReference type="Proteomes" id="UP000694846"/>
    </source>
</evidence>
<dbReference type="SUPFAM" id="SSF48403">
    <property type="entry name" value="Ankyrin repeat"/>
    <property type="match status" value="1"/>
</dbReference>
<dbReference type="PROSITE" id="PS50088">
    <property type="entry name" value="ANK_REPEAT"/>
    <property type="match status" value="1"/>
</dbReference>
<dbReference type="PANTHER" id="PTHR15897">
    <property type="entry name" value="ANKYRIN REPEAT AND MYND DOMAIN PROTEIN 1"/>
    <property type="match status" value="1"/>
</dbReference>
<dbReference type="InterPro" id="IPR003409">
    <property type="entry name" value="MORN"/>
</dbReference>
<evidence type="ECO:0000313" key="4">
    <source>
        <dbReference type="RefSeq" id="XP_025415971.1"/>
    </source>
</evidence>
<dbReference type="SMART" id="SM00248">
    <property type="entry name" value="ANK"/>
    <property type="match status" value="3"/>
</dbReference>